<reference evidence="1 2" key="1">
    <citation type="journal article" date="2017" name="Front. Genet.">
        <title>Draft sequencing of the heterozygous diploid genome of Satsuma (Citrus unshiu Marc.) using a hybrid assembly approach.</title>
        <authorList>
            <person name="Shimizu T."/>
            <person name="Tanizawa Y."/>
            <person name="Mochizuki T."/>
            <person name="Nagasaki H."/>
            <person name="Yoshioka T."/>
            <person name="Toyoda A."/>
            <person name="Fujiyama A."/>
            <person name="Kaminuma E."/>
            <person name="Nakamura Y."/>
        </authorList>
    </citation>
    <scope>NUCLEOTIDE SEQUENCE [LARGE SCALE GENOMIC DNA]</scope>
    <source>
        <strain evidence="2">cv. Miyagawa wase</strain>
    </source>
</reference>
<sequence>MTSVRVPIMFCGELIEQNDHYRFNGTEARGIMVPRSITYAQLIEKVSRVICIDISEFDIEIKFKLKTFDPMPLVPIMNDDDVDYFLEETISGAELKIPLCITYQRKQILVTPITHVDPNFGPDSCLEEHVEPYVEGECLSLNNFVVEDQSIFEFVLETQPNDRRYYTEASQFSYCDFSIEVLPNFKILKSCCKMEDETLKESGGITATGLHRSAVDLLVLLRFG</sequence>
<evidence type="ECO:0000313" key="2">
    <source>
        <dbReference type="Proteomes" id="UP000236630"/>
    </source>
</evidence>
<keyword evidence="2" id="KW-1185">Reference proteome</keyword>
<evidence type="ECO:0000313" key="1">
    <source>
        <dbReference type="EMBL" id="GAY49958.1"/>
    </source>
</evidence>
<gene>
    <name evidence="1" type="ORF">CUMW_123080</name>
</gene>
<organism evidence="1 2">
    <name type="scientific">Citrus unshiu</name>
    <name type="common">Satsuma mandarin</name>
    <name type="synonym">Citrus nobilis var. unshiu</name>
    <dbReference type="NCBI Taxonomy" id="55188"/>
    <lineage>
        <taxon>Eukaryota</taxon>
        <taxon>Viridiplantae</taxon>
        <taxon>Streptophyta</taxon>
        <taxon>Embryophyta</taxon>
        <taxon>Tracheophyta</taxon>
        <taxon>Spermatophyta</taxon>
        <taxon>Magnoliopsida</taxon>
        <taxon>eudicotyledons</taxon>
        <taxon>Gunneridae</taxon>
        <taxon>Pentapetalae</taxon>
        <taxon>rosids</taxon>
        <taxon>malvids</taxon>
        <taxon>Sapindales</taxon>
        <taxon>Rutaceae</taxon>
        <taxon>Aurantioideae</taxon>
        <taxon>Citrus</taxon>
    </lineage>
</organism>
<accession>A0A2H5PC75</accession>
<proteinExistence type="predicted"/>
<dbReference type="Proteomes" id="UP000236630">
    <property type="component" value="Unassembled WGS sequence"/>
</dbReference>
<dbReference type="EMBL" id="BDQV01000057">
    <property type="protein sequence ID" value="GAY49958.1"/>
    <property type="molecule type" value="Genomic_DNA"/>
</dbReference>
<protein>
    <submittedName>
        <fullName evidence="1">Uncharacterized protein</fullName>
    </submittedName>
</protein>
<dbReference type="AlphaFoldDB" id="A0A2H5PC75"/>
<dbReference type="SUPFAM" id="SSF54277">
    <property type="entry name" value="CAD &amp; PB1 domains"/>
    <property type="match status" value="1"/>
</dbReference>
<comment type="caution">
    <text evidence="1">The sequence shown here is derived from an EMBL/GenBank/DDBJ whole genome shotgun (WGS) entry which is preliminary data.</text>
</comment>
<name>A0A2H5PC75_CITUN</name>